<accession>A0ABU9F922</accession>
<proteinExistence type="predicted"/>
<organism evidence="1 2">
    <name type="scientific">Raoultella lignicola</name>
    <dbReference type="NCBI Taxonomy" id="3040939"/>
    <lineage>
        <taxon>Bacteria</taxon>
        <taxon>Pseudomonadati</taxon>
        <taxon>Pseudomonadota</taxon>
        <taxon>Gammaproteobacteria</taxon>
        <taxon>Enterobacterales</taxon>
        <taxon>Enterobacteriaceae</taxon>
        <taxon>Klebsiella/Raoultella group</taxon>
        <taxon>Raoultella</taxon>
    </lineage>
</organism>
<dbReference type="InterPro" id="IPR013078">
    <property type="entry name" value="His_Pase_superF_clade-1"/>
</dbReference>
<dbReference type="RefSeq" id="WP_123753952.1">
    <property type="nucleotide sequence ID" value="NZ_JARXNK020000104.1"/>
</dbReference>
<dbReference type="SMART" id="SM00855">
    <property type="entry name" value="PGAM"/>
    <property type="match status" value="1"/>
</dbReference>
<dbReference type="PANTHER" id="PTHR48100">
    <property type="entry name" value="BROAD-SPECIFICITY PHOSPHATASE YOR283W-RELATED"/>
    <property type="match status" value="1"/>
</dbReference>
<dbReference type="PANTHER" id="PTHR48100:SF62">
    <property type="entry name" value="GLUCOSYL-3-PHOSPHOGLYCERATE PHOSPHATASE"/>
    <property type="match status" value="1"/>
</dbReference>
<dbReference type="SUPFAM" id="SSF53254">
    <property type="entry name" value="Phosphoglycerate mutase-like"/>
    <property type="match status" value="1"/>
</dbReference>
<dbReference type="InterPro" id="IPR001345">
    <property type="entry name" value="PG/BPGM_mutase_AS"/>
</dbReference>
<dbReference type="InterPro" id="IPR050275">
    <property type="entry name" value="PGM_Phosphatase"/>
</dbReference>
<evidence type="ECO:0000313" key="1">
    <source>
        <dbReference type="EMBL" id="MEL0552886.1"/>
    </source>
</evidence>
<evidence type="ECO:0000313" key="2">
    <source>
        <dbReference type="Proteomes" id="UP001312893"/>
    </source>
</evidence>
<dbReference type="Pfam" id="PF00300">
    <property type="entry name" value="His_Phos_1"/>
    <property type="match status" value="1"/>
</dbReference>
<reference evidence="1 2" key="1">
    <citation type="submission" date="2024-04" db="EMBL/GenBank/DDBJ databases">
        <title>Two novel Raoultella species associated with bleeding cankers of broadleaf hosts, Raoultella scottia sp. nov. and Raoultella lignicola sp. nov.</title>
        <authorList>
            <person name="Brady C.L."/>
        </authorList>
    </citation>
    <scope>NUCLEOTIDE SEQUENCE [LARGE SCALE GENOMIC DNA]</scope>
    <source>
        <strain evidence="1 2">TW_WC1a.1</strain>
    </source>
</reference>
<name>A0ABU9F922_9ENTR</name>
<dbReference type="GO" id="GO:0016787">
    <property type="term" value="F:hydrolase activity"/>
    <property type="evidence" value="ECO:0007669"/>
    <property type="project" value="UniProtKB-KW"/>
</dbReference>
<protein>
    <submittedName>
        <fullName evidence="1">Histidine phosphatase family protein</fullName>
        <ecNumber evidence="1">3.1.3.-</ecNumber>
    </submittedName>
</protein>
<sequence length="202" mass="22020">MKILLVRHGETAWNRVNRLQGQLDSPVTERGRAQIAALVGALGDEKIEQIISSPSGRAVAAARQLADHFSCPTRLDARLNERGFGVLEGKIYAQLNPDEQRLFDRIYSADPDVTPRHGESLTAAASRTLAALLAIGASAERCVCVVSHGHVIQAVISCLNHAGPERFQHYAHPNGSYSILDYAEGKLSLVKWGIATHLLKQR</sequence>
<dbReference type="EMBL" id="JARXNK020000104">
    <property type="protein sequence ID" value="MEL0552886.1"/>
    <property type="molecule type" value="Genomic_DNA"/>
</dbReference>
<dbReference type="EC" id="3.1.3.-" evidence="1"/>
<dbReference type="CDD" id="cd07067">
    <property type="entry name" value="HP_PGM_like"/>
    <property type="match status" value="1"/>
</dbReference>
<keyword evidence="2" id="KW-1185">Reference proteome</keyword>
<dbReference type="Proteomes" id="UP001312893">
    <property type="component" value="Unassembled WGS sequence"/>
</dbReference>
<dbReference type="Gene3D" id="3.40.50.1240">
    <property type="entry name" value="Phosphoglycerate mutase-like"/>
    <property type="match status" value="1"/>
</dbReference>
<gene>
    <name evidence="1" type="ORF">QFI96_014415</name>
</gene>
<dbReference type="PROSITE" id="PS00175">
    <property type="entry name" value="PG_MUTASE"/>
    <property type="match status" value="1"/>
</dbReference>
<dbReference type="InterPro" id="IPR029033">
    <property type="entry name" value="His_PPase_superfam"/>
</dbReference>
<comment type="caution">
    <text evidence="1">The sequence shown here is derived from an EMBL/GenBank/DDBJ whole genome shotgun (WGS) entry which is preliminary data.</text>
</comment>
<keyword evidence="1" id="KW-0378">Hydrolase</keyword>